<feature type="transmembrane region" description="Helical" evidence="10">
    <location>
        <begin position="185"/>
        <end position="203"/>
    </location>
</feature>
<gene>
    <name evidence="11" type="ORF">HZY91_04520</name>
</gene>
<evidence type="ECO:0000256" key="1">
    <source>
        <dbReference type="ARBA" id="ARBA00004141"/>
    </source>
</evidence>
<evidence type="ECO:0000256" key="2">
    <source>
        <dbReference type="ARBA" id="ARBA00022448"/>
    </source>
</evidence>
<dbReference type="Proteomes" id="UP000721415">
    <property type="component" value="Unassembled WGS sequence"/>
</dbReference>
<protein>
    <submittedName>
        <fullName evidence="11">ClC family H(+)/Cl(-) exchange transporter</fullName>
    </submittedName>
</protein>
<feature type="transmembrane region" description="Helical" evidence="10">
    <location>
        <begin position="352"/>
        <end position="379"/>
    </location>
</feature>
<dbReference type="EMBL" id="JACBXQ010000002">
    <property type="protein sequence ID" value="MBG9986157.1"/>
    <property type="molecule type" value="Genomic_DNA"/>
</dbReference>
<dbReference type="InterPro" id="IPR050368">
    <property type="entry name" value="ClC-type_chloride_channel"/>
</dbReference>
<evidence type="ECO:0000256" key="5">
    <source>
        <dbReference type="ARBA" id="ARBA00023065"/>
    </source>
</evidence>
<dbReference type="PRINTS" id="PR00762">
    <property type="entry name" value="CLCHANNEL"/>
</dbReference>
<dbReference type="SUPFAM" id="SSF81340">
    <property type="entry name" value="Clc chloride channel"/>
    <property type="match status" value="1"/>
</dbReference>
<dbReference type="PANTHER" id="PTHR43427">
    <property type="entry name" value="CHLORIDE CHANNEL PROTEIN CLC-E"/>
    <property type="match status" value="1"/>
</dbReference>
<keyword evidence="4 10" id="KW-1133">Transmembrane helix</keyword>
<evidence type="ECO:0000256" key="4">
    <source>
        <dbReference type="ARBA" id="ARBA00022989"/>
    </source>
</evidence>
<reference evidence="11 12" key="1">
    <citation type="submission" date="2020-07" db="EMBL/GenBank/DDBJ databases">
        <title>Facklamia lactis sp. nov., isolated from raw milk.</title>
        <authorList>
            <person name="Doll E.V."/>
            <person name="Huptas C."/>
            <person name="Staib L."/>
            <person name="Wenning M."/>
            <person name="Scherer S."/>
        </authorList>
    </citation>
    <scope>NUCLEOTIDE SEQUENCE [LARGE SCALE GENOMIC DNA]</scope>
    <source>
        <strain evidence="11 12">DSM 111018</strain>
    </source>
</reference>
<comment type="caution">
    <text evidence="11">The sequence shown here is derived from an EMBL/GenBank/DDBJ whole genome shotgun (WGS) entry which is preliminary data.</text>
</comment>
<keyword evidence="6 10" id="KW-0472">Membrane</keyword>
<organism evidence="11 12">
    <name type="scientific">Facklamia lactis</name>
    <dbReference type="NCBI Taxonomy" id="2749967"/>
    <lineage>
        <taxon>Bacteria</taxon>
        <taxon>Bacillati</taxon>
        <taxon>Bacillota</taxon>
        <taxon>Bacilli</taxon>
        <taxon>Lactobacillales</taxon>
        <taxon>Aerococcaceae</taxon>
        <taxon>Facklamia</taxon>
    </lineage>
</organism>
<comment type="subcellular location">
    <subcellularLocation>
        <location evidence="1">Membrane</location>
        <topology evidence="1">Multi-pass membrane protein</topology>
    </subcellularLocation>
</comment>
<proteinExistence type="predicted"/>
<feature type="transmembrane region" description="Helical" evidence="10">
    <location>
        <begin position="321"/>
        <end position="340"/>
    </location>
</feature>
<evidence type="ECO:0000313" key="11">
    <source>
        <dbReference type="EMBL" id="MBG9986157.1"/>
    </source>
</evidence>
<evidence type="ECO:0000313" key="12">
    <source>
        <dbReference type="Proteomes" id="UP000721415"/>
    </source>
</evidence>
<dbReference type="PANTHER" id="PTHR43427:SF6">
    <property type="entry name" value="CHLORIDE CHANNEL PROTEIN CLC-E"/>
    <property type="match status" value="1"/>
</dbReference>
<keyword evidence="2" id="KW-0813">Transport</keyword>
<keyword evidence="12" id="KW-1185">Reference proteome</keyword>
<keyword evidence="5" id="KW-0406">Ion transport</keyword>
<evidence type="ECO:0000256" key="10">
    <source>
        <dbReference type="SAM" id="Phobius"/>
    </source>
</evidence>
<sequence>MKQSIIDSKNLGIAALTGIATGIIISTFRLGIPYIARLSHHLLMKSEHQILFGFLFIGLLLLLAMLASFALDREPFISGSGIPQVSGQIQNKLEQKWYSVLIYKFIGGLAAIGSGLTLGREGPSVQIGAAIGQGMASLSKSSKEQSKFLIAGAAGGGMAAAFNAPLSGIIFVYEELFHKSSRTSFIYTALTIILASLTSNFILGSHPSLTVPVYHGIETPSPIWSIILGILLGGSGIIFNASILKANQVYSQWQLPKWVKHTLPFLITAIILLKEPQFFGSGENMILLPLIENPSIQILCFFLLIKWFLLLLAFGSGLPGGIFFPLLALGALLGNIYGSILFEFGLINHDAILYFVILAMSSHFAAIVRAPLTGIILIIEMTGSPLPWLLPIAIASYTAVITAEFLGCEPIYESLLDITLTKKGNR</sequence>
<feature type="transmembrane region" description="Helical" evidence="10">
    <location>
        <begin position="148"/>
        <end position="173"/>
    </location>
</feature>
<feature type="transmembrane region" description="Helical" evidence="10">
    <location>
        <begin position="12"/>
        <end position="30"/>
    </location>
</feature>
<dbReference type="CDD" id="cd01031">
    <property type="entry name" value="EriC"/>
    <property type="match status" value="1"/>
</dbReference>
<accession>A0ABS0LQ83</accession>
<evidence type="ECO:0000256" key="6">
    <source>
        <dbReference type="ARBA" id="ARBA00023136"/>
    </source>
</evidence>
<dbReference type="Pfam" id="PF00654">
    <property type="entry name" value="Voltage_CLC"/>
    <property type="match status" value="1"/>
</dbReference>
<dbReference type="InterPro" id="IPR001807">
    <property type="entry name" value="ClC"/>
</dbReference>
<dbReference type="RefSeq" id="WP_197115073.1">
    <property type="nucleotide sequence ID" value="NZ_JACBXQ010000002.1"/>
</dbReference>
<dbReference type="Gene3D" id="1.10.3080.10">
    <property type="entry name" value="Clc chloride channel"/>
    <property type="match status" value="1"/>
</dbReference>
<name>A0ABS0LQ83_9LACT</name>
<keyword evidence="9" id="KW-0407">Ion channel</keyword>
<keyword evidence="8" id="KW-0868">Chloride</keyword>
<dbReference type="InterPro" id="IPR014743">
    <property type="entry name" value="Cl-channel_core"/>
</dbReference>
<feature type="transmembrane region" description="Helical" evidence="10">
    <location>
        <begin position="223"/>
        <end position="246"/>
    </location>
</feature>
<feature type="transmembrane region" description="Helical" evidence="10">
    <location>
        <begin position="50"/>
        <end position="71"/>
    </location>
</feature>
<feature type="transmembrane region" description="Helical" evidence="10">
    <location>
        <begin position="97"/>
        <end position="116"/>
    </location>
</feature>
<evidence type="ECO:0000256" key="3">
    <source>
        <dbReference type="ARBA" id="ARBA00022692"/>
    </source>
</evidence>
<keyword evidence="3 10" id="KW-0812">Transmembrane</keyword>
<evidence type="ECO:0000256" key="9">
    <source>
        <dbReference type="ARBA" id="ARBA00023303"/>
    </source>
</evidence>
<evidence type="ECO:0000256" key="8">
    <source>
        <dbReference type="ARBA" id="ARBA00023214"/>
    </source>
</evidence>
<evidence type="ECO:0000256" key="7">
    <source>
        <dbReference type="ARBA" id="ARBA00023173"/>
    </source>
</evidence>
<feature type="transmembrane region" description="Helical" evidence="10">
    <location>
        <begin position="294"/>
        <end position="314"/>
    </location>
</feature>
<feature type="transmembrane region" description="Helical" evidence="10">
    <location>
        <begin position="386"/>
        <end position="406"/>
    </location>
</feature>
<keyword evidence="7" id="KW-0869">Chloride channel</keyword>